<dbReference type="RefSeq" id="WP_093393118.1">
    <property type="nucleotide sequence ID" value="NZ_FOUU01000001.1"/>
</dbReference>
<dbReference type="InterPro" id="IPR004100">
    <property type="entry name" value="ATPase_F1/V1/A1_a/bsu_N"/>
</dbReference>
<keyword evidence="10" id="KW-1185">Reference proteome</keyword>
<dbReference type="Proteomes" id="UP000199611">
    <property type="component" value="Unassembled WGS sequence"/>
</dbReference>
<evidence type="ECO:0000259" key="8">
    <source>
        <dbReference type="SMART" id="SM00382"/>
    </source>
</evidence>
<evidence type="ECO:0000313" key="10">
    <source>
        <dbReference type="Proteomes" id="UP000199611"/>
    </source>
</evidence>
<proteinExistence type="predicted"/>
<dbReference type="GO" id="GO:0030254">
    <property type="term" value="P:protein secretion by the type III secretion system"/>
    <property type="evidence" value="ECO:0007669"/>
    <property type="project" value="InterPro"/>
</dbReference>
<dbReference type="PANTHER" id="PTHR15184:SF9">
    <property type="entry name" value="SPI-1 TYPE 3 SECRETION SYSTEM ATPASE"/>
    <property type="match status" value="1"/>
</dbReference>
<dbReference type="Pfam" id="PF18269">
    <property type="entry name" value="T3SS_ATPase_C"/>
    <property type="match status" value="1"/>
</dbReference>
<evidence type="ECO:0000256" key="3">
    <source>
        <dbReference type="ARBA" id="ARBA00022490"/>
    </source>
</evidence>
<keyword evidence="4" id="KW-0547">Nucleotide-binding</keyword>
<sequence length="446" mass="48827">MTGTRSGNTDYLGLYDLLPFFDEKPPFVKYGKVVRVVGNLIEVEGLRCALGELCSISTANGSDPIVGEVVGFENKRMKLSPLSPLRGIRPGCLVRRFEASDVIRVSDAFVGRVIDAMGRPIDGLGVIPSEGLPYPLRGSGVNPLTRPLIREQLDVGIRAINGLLPVGKGQRIGIFAGSGVGKSTLLGMIARYTAADLNVIALVGERGREVREFIENELGPSGMSHSVVVVATSDQPATLRMRAAYLACAVAEYFRDQNMDVLLMMDSITRFAMAGREVGLAAGEPPTSRGYTPSVFSALPQLLERAGNFERGSITGIYTVLVEGDDFEDPIADTVRSILDGHIVLDRGLAQNRHYPAIDLLKSVSRLMDQLLDEKHRNAAKRFVEVLANYRRNEDMIRIGAYVKGSDPETDYAISMIGRLKAYLRQDIEERCTIEEAREALFSLFE</sequence>
<evidence type="ECO:0000256" key="1">
    <source>
        <dbReference type="ARBA" id="ARBA00004496"/>
    </source>
</evidence>
<keyword evidence="5" id="KW-0067">ATP-binding</keyword>
<accession>A0A1I4R742</accession>
<dbReference type="InterPro" id="IPR040627">
    <property type="entry name" value="T3SS_ATPase_C"/>
</dbReference>
<dbReference type="GO" id="GO:0005737">
    <property type="term" value="C:cytoplasm"/>
    <property type="evidence" value="ECO:0007669"/>
    <property type="project" value="UniProtKB-SubCell"/>
</dbReference>
<evidence type="ECO:0000256" key="6">
    <source>
        <dbReference type="ARBA" id="ARBA00022927"/>
    </source>
</evidence>
<dbReference type="InterPro" id="IPR000194">
    <property type="entry name" value="ATPase_F1/V1/A1_a/bsu_nucl-bd"/>
</dbReference>
<feature type="domain" description="AAA+ ATPase" evidence="8">
    <location>
        <begin position="168"/>
        <end position="349"/>
    </location>
</feature>
<dbReference type="GO" id="GO:0016887">
    <property type="term" value="F:ATP hydrolysis activity"/>
    <property type="evidence" value="ECO:0007669"/>
    <property type="project" value="InterPro"/>
</dbReference>
<organism evidence="9 10">
    <name type="scientific">Thermodesulforhabdus norvegica</name>
    <dbReference type="NCBI Taxonomy" id="39841"/>
    <lineage>
        <taxon>Bacteria</taxon>
        <taxon>Pseudomonadati</taxon>
        <taxon>Thermodesulfobacteriota</taxon>
        <taxon>Syntrophobacteria</taxon>
        <taxon>Syntrophobacterales</taxon>
        <taxon>Thermodesulforhabdaceae</taxon>
        <taxon>Thermodesulforhabdus</taxon>
    </lineage>
</organism>
<dbReference type="EMBL" id="FOUU01000001">
    <property type="protein sequence ID" value="SFM47733.1"/>
    <property type="molecule type" value="Genomic_DNA"/>
</dbReference>
<dbReference type="InterPro" id="IPR050053">
    <property type="entry name" value="ATPase_alpha/beta_chains"/>
</dbReference>
<protein>
    <submittedName>
        <fullName evidence="9">Type III secretion system ATPase, FliI/YscN</fullName>
    </submittedName>
</protein>
<dbReference type="OrthoDB" id="9801639at2"/>
<dbReference type="SUPFAM" id="SSF52540">
    <property type="entry name" value="P-loop containing nucleoside triphosphate hydrolases"/>
    <property type="match status" value="1"/>
</dbReference>
<dbReference type="GO" id="GO:0005524">
    <property type="term" value="F:ATP binding"/>
    <property type="evidence" value="ECO:0007669"/>
    <property type="project" value="UniProtKB-KW"/>
</dbReference>
<keyword evidence="6" id="KW-0653">Protein transport</keyword>
<dbReference type="CDD" id="cd18114">
    <property type="entry name" value="ATP-synt_flagellum-secretory_path_III_C"/>
    <property type="match status" value="1"/>
</dbReference>
<dbReference type="Pfam" id="PF02874">
    <property type="entry name" value="ATP-synt_ab_N"/>
    <property type="match status" value="1"/>
</dbReference>
<reference evidence="9 10" key="1">
    <citation type="submission" date="2016-10" db="EMBL/GenBank/DDBJ databases">
        <authorList>
            <person name="de Groot N.N."/>
        </authorList>
    </citation>
    <scope>NUCLEOTIDE SEQUENCE [LARGE SCALE GENOMIC DNA]</scope>
    <source>
        <strain evidence="9 10">DSM 9990</strain>
    </source>
</reference>
<evidence type="ECO:0000256" key="4">
    <source>
        <dbReference type="ARBA" id="ARBA00022741"/>
    </source>
</evidence>
<dbReference type="STRING" id="39841.SAMN05660836_00421"/>
<evidence type="ECO:0000256" key="7">
    <source>
        <dbReference type="ARBA" id="ARBA00022967"/>
    </source>
</evidence>
<keyword evidence="2" id="KW-0813">Transport</keyword>
<dbReference type="InterPro" id="IPR005714">
    <property type="entry name" value="ATPase_T3SS_FliI/YscN"/>
</dbReference>
<dbReference type="Pfam" id="PF00006">
    <property type="entry name" value="ATP-synt_ab"/>
    <property type="match status" value="1"/>
</dbReference>
<dbReference type="GO" id="GO:0030257">
    <property type="term" value="C:type III protein secretion system complex"/>
    <property type="evidence" value="ECO:0007669"/>
    <property type="project" value="InterPro"/>
</dbReference>
<dbReference type="NCBIfam" id="TIGR01026">
    <property type="entry name" value="fliI_yscN"/>
    <property type="match status" value="1"/>
</dbReference>
<name>A0A1I4R742_9BACT</name>
<dbReference type="CDD" id="cd01136">
    <property type="entry name" value="ATPase_flagellum-secretory_path_III"/>
    <property type="match status" value="1"/>
</dbReference>
<evidence type="ECO:0000256" key="5">
    <source>
        <dbReference type="ARBA" id="ARBA00022840"/>
    </source>
</evidence>
<keyword evidence="7" id="KW-1278">Translocase</keyword>
<dbReference type="PANTHER" id="PTHR15184">
    <property type="entry name" value="ATP SYNTHASE"/>
    <property type="match status" value="1"/>
</dbReference>
<dbReference type="Gene3D" id="3.40.50.12240">
    <property type="match status" value="1"/>
</dbReference>
<evidence type="ECO:0000313" key="9">
    <source>
        <dbReference type="EMBL" id="SFM47733.1"/>
    </source>
</evidence>
<dbReference type="AlphaFoldDB" id="A0A1I4R742"/>
<dbReference type="FunFam" id="3.40.50.12240:FF:000002">
    <property type="entry name" value="Flagellum-specific ATP synthase FliI"/>
    <property type="match status" value="1"/>
</dbReference>
<dbReference type="InterPro" id="IPR003593">
    <property type="entry name" value="AAA+_ATPase"/>
</dbReference>
<dbReference type="CDD" id="cd18117">
    <property type="entry name" value="ATP-synt_flagellum-secretory_path_III_N"/>
    <property type="match status" value="1"/>
</dbReference>
<dbReference type="GO" id="GO:0046933">
    <property type="term" value="F:proton-transporting ATP synthase activity, rotational mechanism"/>
    <property type="evidence" value="ECO:0007669"/>
    <property type="project" value="TreeGrafter"/>
</dbReference>
<evidence type="ECO:0000256" key="2">
    <source>
        <dbReference type="ARBA" id="ARBA00022448"/>
    </source>
</evidence>
<dbReference type="InterPro" id="IPR027417">
    <property type="entry name" value="P-loop_NTPase"/>
</dbReference>
<comment type="subcellular location">
    <subcellularLocation>
        <location evidence="1">Cytoplasm</location>
    </subcellularLocation>
</comment>
<keyword evidence="3" id="KW-0963">Cytoplasm</keyword>
<dbReference type="SMART" id="SM00382">
    <property type="entry name" value="AAA"/>
    <property type="match status" value="1"/>
</dbReference>
<gene>
    <name evidence="9" type="ORF">SAMN05660836_00421</name>
</gene>